<evidence type="ECO:0000256" key="2">
    <source>
        <dbReference type="ARBA" id="ARBA00004496"/>
    </source>
</evidence>
<keyword evidence="8" id="KW-0498">Mitosis</keyword>
<dbReference type="GO" id="GO:0000796">
    <property type="term" value="C:condensin complex"/>
    <property type="evidence" value="ECO:0007669"/>
    <property type="project" value="InterPro"/>
</dbReference>
<evidence type="ECO:0000256" key="9">
    <source>
        <dbReference type="ARBA" id="ARBA00023067"/>
    </source>
</evidence>
<organism evidence="12 14">
    <name type="scientific">Rotaria sordida</name>
    <dbReference type="NCBI Taxonomy" id="392033"/>
    <lineage>
        <taxon>Eukaryota</taxon>
        <taxon>Metazoa</taxon>
        <taxon>Spiralia</taxon>
        <taxon>Gnathifera</taxon>
        <taxon>Rotifera</taxon>
        <taxon>Eurotatoria</taxon>
        <taxon>Bdelloidea</taxon>
        <taxon>Philodinida</taxon>
        <taxon>Philodinidae</taxon>
        <taxon>Rotaria</taxon>
    </lineage>
</organism>
<evidence type="ECO:0000313" key="12">
    <source>
        <dbReference type="EMBL" id="CAF1082636.1"/>
    </source>
</evidence>
<evidence type="ECO:0000256" key="3">
    <source>
        <dbReference type="ARBA" id="ARBA00009471"/>
    </source>
</evidence>
<dbReference type="PANTHER" id="PTHR13108:SF9">
    <property type="entry name" value="CONDENSIN COMPLEX SUBUNIT 2"/>
    <property type="match status" value="1"/>
</dbReference>
<dbReference type="GO" id="GO:0051301">
    <property type="term" value="P:cell division"/>
    <property type="evidence" value="ECO:0007669"/>
    <property type="project" value="UniProtKB-KW"/>
</dbReference>
<evidence type="ECO:0000256" key="10">
    <source>
        <dbReference type="ARBA" id="ARBA00023306"/>
    </source>
</evidence>
<dbReference type="AlphaFoldDB" id="A0A814MRS6"/>
<keyword evidence="6" id="KW-0963">Cytoplasm</keyword>
<keyword evidence="9" id="KW-0226">DNA condensation</keyword>
<evidence type="ECO:0000256" key="8">
    <source>
        <dbReference type="ARBA" id="ARBA00022776"/>
    </source>
</evidence>
<evidence type="ECO:0000256" key="6">
    <source>
        <dbReference type="ARBA" id="ARBA00022490"/>
    </source>
</evidence>
<dbReference type="EMBL" id="CAJOBD010005127">
    <property type="protein sequence ID" value="CAF4020480.1"/>
    <property type="molecule type" value="Genomic_DNA"/>
</dbReference>
<evidence type="ECO:0000256" key="11">
    <source>
        <dbReference type="SAM" id="MobiDB-lite"/>
    </source>
</evidence>
<comment type="caution">
    <text evidence="12">The sequence shown here is derived from an EMBL/GenBank/DDBJ whole genome shotgun (WGS) entry which is preliminary data.</text>
</comment>
<keyword evidence="10" id="KW-0131">Cell cycle</keyword>
<dbReference type="Proteomes" id="UP000663836">
    <property type="component" value="Unassembled WGS sequence"/>
</dbReference>
<feature type="region of interest" description="Disordered" evidence="11">
    <location>
        <begin position="166"/>
        <end position="187"/>
    </location>
</feature>
<reference evidence="12" key="1">
    <citation type="submission" date="2021-02" db="EMBL/GenBank/DDBJ databases">
        <authorList>
            <person name="Nowell W R."/>
        </authorList>
    </citation>
    <scope>NUCLEOTIDE SEQUENCE</scope>
</reference>
<feature type="region of interest" description="Disordered" evidence="11">
    <location>
        <begin position="684"/>
        <end position="703"/>
    </location>
</feature>
<evidence type="ECO:0000313" key="14">
    <source>
        <dbReference type="Proteomes" id="UP000663864"/>
    </source>
</evidence>
<feature type="compositionally biased region" description="Low complexity" evidence="11">
    <location>
        <begin position="31"/>
        <end position="47"/>
    </location>
</feature>
<evidence type="ECO:0000256" key="4">
    <source>
        <dbReference type="ARBA" id="ARBA00016065"/>
    </source>
</evidence>
<keyword evidence="5" id="KW-0158">Chromosome</keyword>
<evidence type="ECO:0000256" key="7">
    <source>
        <dbReference type="ARBA" id="ARBA00022618"/>
    </source>
</evidence>
<dbReference type="Proteomes" id="UP000663864">
    <property type="component" value="Unassembled WGS sequence"/>
</dbReference>
<feature type="compositionally biased region" description="Low complexity" evidence="11">
    <location>
        <begin position="689"/>
        <end position="703"/>
    </location>
</feature>
<accession>A0A814MRS6</accession>
<dbReference type="GO" id="GO:0005737">
    <property type="term" value="C:cytoplasm"/>
    <property type="evidence" value="ECO:0007669"/>
    <property type="project" value="UniProtKB-SubCell"/>
</dbReference>
<protein>
    <recommendedName>
        <fullName evidence="4">Condensin complex subunit 2</fullName>
    </recommendedName>
</protein>
<comment type="subcellular location">
    <subcellularLocation>
        <location evidence="1">Chromosome</location>
    </subcellularLocation>
    <subcellularLocation>
        <location evidence="2">Cytoplasm</location>
    </subcellularLocation>
</comment>
<dbReference type="PANTHER" id="PTHR13108">
    <property type="entry name" value="CONDENSIN COMPLEX SUBUNIT 2"/>
    <property type="match status" value="1"/>
</dbReference>
<dbReference type="GO" id="GO:0003682">
    <property type="term" value="F:chromatin binding"/>
    <property type="evidence" value="ECO:0007669"/>
    <property type="project" value="TreeGrafter"/>
</dbReference>
<evidence type="ECO:0000256" key="1">
    <source>
        <dbReference type="ARBA" id="ARBA00004286"/>
    </source>
</evidence>
<dbReference type="InterPro" id="IPR022816">
    <property type="entry name" value="Condensin_barren_su2"/>
</dbReference>
<sequence length="791" mass="90715">MALTMRIGEPTPRRSLAARRRTTKLFTFDDNNNNNNNENENSLNESLTGRRQSRLFNNSINIENINDEPIQTPTQLVDLYQKTLELATQGKINIKNAFDIPLVERLPQVLNVIALDDKDNHNLGPNFVKAGSVIDTSAKIYGFRVDALYTETQKLNGNILNTEEEQQHLNNENNKEENQLEGDNENIDSEQNELKKSIRRIKVKATSFVVNDISKITLEHEFEFRPLQPPNMCQWRGGIGKDSIYAEMVSSTMYSSSDYPLIDGFTNVNSQPDEQQIKINNILNHTITKMIDLISLRDVIKNNETHDHILGNQALRDFSFNEIPSDSFINTIHESCLAQVDESIDKSYINNDEIDNNNDDCYNHDELIHAAIEDLNDDPSHTNEILKNALNELSNQDPSSIHSNLGNYQSQQSVNLNLPSTDEILSSSFMSTVSFANQIPDLLHSKDVQSEYSYFDATKLKLFAGPNIWKYTNLLNTTKTTSINNSIIQQQQQQQAPAIRQRINNDGGNACLTGPKRSIRVDFFNQLSINQIMTGISNGRDKKHVGISQSALLLRLREKSLNQTQLARKLRPLNDLINSHNFPQLNFEYLHLINQYREKQIQQDYDHDDFDDNNNNNNFHVTLEHHDDDEDIPLTATMQYDFIRPIHYEKIEFAKGSTSVNAKNLKRQMIEEFTRQKLEQQRTLSLDISTTSQQSSSSNNNNNNQQPIIEFSLLCENLFDHGHLSLQTDLPSAFYCMLINCNENKLYMKSNLKRDDLYIQECPFKDRRDLSTLSYSYTSNSNLSTTSLIIN</sequence>
<dbReference type="EMBL" id="CAJNOT010000796">
    <property type="protein sequence ID" value="CAF1082636.1"/>
    <property type="molecule type" value="Genomic_DNA"/>
</dbReference>
<evidence type="ECO:0000256" key="5">
    <source>
        <dbReference type="ARBA" id="ARBA00022454"/>
    </source>
</evidence>
<name>A0A814MRS6_9BILA</name>
<dbReference type="GO" id="GO:0007076">
    <property type="term" value="P:mitotic chromosome condensation"/>
    <property type="evidence" value="ECO:0007669"/>
    <property type="project" value="InterPro"/>
</dbReference>
<gene>
    <name evidence="13" type="ORF">JBS370_LOCUS27373</name>
    <name evidence="12" type="ORF">ZHD862_LOCUS16666</name>
</gene>
<keyword evidence="7" id="KW-0132">Cell division</keyword>
<dbReference type="Pfam" id="PF05786">
    <property type="entry name" value="Cnd2"/>
    <property type="match status" value="1"/>
</dbReference>
<comment type="similarity">
    <text evidence="3">Belongs to the CND2 (condensin subunit 2) family.</text>
</comment>
<evidence type="ECO:0000313" key="13">
    <source>
        <dbReference type="EMBL" id="CAF4020480.1"/>
    </source>
</evidence>
<proteinExistence type="inferred from homology"/>
<feature type="region of interest" description="Disordered" evidence="11">
    <location>
        <begin position="27"/>
        <end position="50"/>
    </location>
</feature>